<organism evidence="2 3">
    <name type="scientific">Nothobranchius furzeri</name>
    <name type="common">Turquoise killifish</name>
    <dbReference type="NCBI Taxonomy" id="105023"/>
    <lineage>
        <taxon>Eukaryota</taxon>
        <taxon>Metazoa</taxon>
        <taxon>Chordata</taxon>
        <taxon>Craniata</taxon>
        <taxon>Vertebrata</taxon>
        <taxon>Euteleostomi</taxon>
        <taxon>Actinopterygii</taxon>
        <taxon>Neopterygii</taxon>
        <taxon>Teleostei</taxon>
        <taxon>Neoteleostei</taxon>
        <taxon>Acanthomorphata</taxon>
        <taxon>Ovalentaria</taxon>
        <taxon>Atherinomorphae</taxon>
        <taxon>Cyprinodontiformes</taxon>
        <taxon>Nothobranchiidae</taxon>
        <taxon>Nothobranchius</taxon>
    </lineage>
</organism>
<dbReference type="Proteomes" id="UP000694548">
    <property type="component" value="Chromosome sgr11"/>
</dbReference>
<reference evidence="2" key="2">
    <citation type="submission" date="2025-08" db="UniProtKB">
        <authorList>
            <consortium name="Ensembl"/>
        </authorList>
    </citation>
    <scope>IDENTIFICATION</scope>
</reference>
<reference evidence="2" key="3">
    <citation type="submission" date="2025-09" db="UniProtKB">
        <authorList>
            <consortium name="Ensembl"/>
        </authorList>
    </citation>
    <scope>IDENTIFICATION</scope>
</reference>
<reference evidence="2" key="1">
    <citation type="submission" date="2014-08" db="EMBL/GenBank/DDBJ databases">
        <authorList>
            <person name="Senf B."/>
            <person name="Petzold A."/>
            <person name="Downie B.R."/>
            <person name="Koch P."/>
            <person name="Platzer M."/>
        </authorList>
    </citation>
    <scope>NUCLEOTIDE SEQUENCE [LARGE SCALE GENOMIC DNA]</scope>
    <source>
        <strain evidence="2">GRZ</strain>
    </source>
</reference>
<evidence type="ECO:0000313" key="3">
    <source>
        <dbReference type="Proteomes" id="UP000694548"/>
    </source>
</evidence>
<dbReference type="PANTHER" id="PTHR46105">
    <property type="entry name" value="AGAP004733-PA"/>
    <property type="match status" value="1"/>
</dbReference>
<dbReference type="GeneTree" id="ENSGT00940000159244"/>
<dbReference type="GO" id="GO:0000978">
    <property type="term" value="F:RNA polymerase II cis-regulatory region sequence-specific DNA binding"/>
    <property type="evidence" value="ECO:0007669"/>
    <property type="project" value="TreeGrafter"/>
</dbReference>
<dbReference type="Ensembl" id="ENSNFUT00015046333.1">
    <property type="protein sequence ID" value="ENSNFUP00015044399.1"/>
    <property type="gene ID" value="ENSNFUG00015021132.1"/>
</dbReference>
<evidence type="ECO:0000259" key="1">
    <source>
        <dbReference type="PROSITE" id="PS50097"/>
    </source>
</evidence>
<feature type="domain" description="BTB" evidence="1">
    <location>
        <begin position="32"/>
        <end position="104"/>
    </location>
</feature>
<dbReference type="InterPro" id="IPR011333">
    <property type="entry name" value="SKP1/BTB/POZ_sf"/>
</dbReference>
<evidence type="ECO:0000313" key="2">
    <source>
        <dbReference type="Ensembl" id="ENSNFUP00015044399.1"/>
    </source>
</evidence>
<dbReference type="SUPFAM" id="SSF54695">
    <property type="entry name" value="POZ domain"/>
    <property type="match status" value="1"/>
</dbReference>
<name>A0A8C6PJX9_NOTFU</name>
<protein>
    <recommendedName>
        <fullName evidence="1">BTB domain-containing protein</fullName>
    </recommendedName>
</protein>
<keyword evidence="3" id="KW-1185">Reference proteome</keyword>
<dbReference type="GO" id="GO:0000981">
    <property type="term" value="F:DNA-binding transcription factor activity, RNA polymerase II-specific"/>
    <property type="evidence" value="ECO:0007669"/>
    <property type="project" value="TreeGrafter"/>
</dbReference>
<dbReference type="PROSITE" id="PS50097">
    <property type="entry name" value="BTB"/>
    <property type="match status" value="1"/>
</dbReference>
<proteinExistence type="predicted"/>
<dbReference type="InterPro" id="IPR000210">
    <property type="entry name" value="BTB/POZ_dom"/>
</dbReference>
<sequence>MMSEGLLQVEIPDFGSSVLGSLNEQRLRGHYCDVSILVQGQAFKAHRAVLAASSLYFRDLFSSASDSSSSSSSQAVFELPSSVTPTCFQQILSFCYTGRLSMAASDQLVLMYTAGYLQIQNIVERGMELMMMKASSSSPLCCDSQVGSTGLHVK</sequence>
<dbReference type="InterPro" id="IPR050457">
    <property type="entry name" value="ZnFinger_BTB_dom_contain"/>
</dbReference>
<dbReference type="SMART" id="SM00225">
    <property type="entry name" value="BTB"/>
    <property type="match status" value="1"/>
</dbReference>
<dbReference type="Pfam" id="PF00651">
    <property type="entry name" value="BTB"/>
    <property type="match status" value="1"/>
</dbReference>
<accession>A0A8C6PJX9</accession>
<dbReference type="AlphaFoldDB" id="A0A8C6PJX9"/>
<dbReference type="Gene3D" id="3.30.710.10">
    <property type="entry name" value="Potassium Channel Kv1.1, Chain A"/>
    <property type="match status" value="1"/>
</dbReference>
<dbReference type="PANTHER" id="PTHR46105:SF2">
    <property type="entry name" value="NUCLEUS ACCUMBENS-ASSOCIATED PROTEIN 2"/>
    <property type="match status" value="1"/>
</dbReference>